<dbReference type="EMBL" id="LR590464">
    <property type="protein sequence ID" value="VTP68808.1"/>
    <property type="molecule type" value="Genomic_DNA"/>
</dbReference>
<protein>
    <submittedName>
        <fullName evidence="2">Uncharacterized protein</fullName>
    </submittedName>
</protein>
<dbReference type="AlphaFoldDB" id="A0A4U9HVW8"/>
<reference evidence="2 3" key="1">
    <citation type="submission" date="2019-05" db="EMBL/GenBank/DDBJ databases">
        <authorList>
            <consortium name="Pathogen Informatics"/>
        </authorList>
    </citation>
    <scope>NUCLEOTIDE SEQUENCE [LARGE SCALE GENOMIC DNA]</scope>
    <source>
        <strain evidence="2 3">NCTC13032</strain>
    </source>
</reference>
<evidence type="ECO:0000313" key="2">
    <source>
        <dbReference type="EMBL" id="VTP68808.1"/>
    </source>
</evidence>
<evidence type="ECO:0000256" key="1">
    <source>
        <dbReference type="SAM" id="MobiDB-lite"/>
    </source>
</evidence>
<dbReference type="Proteomes" id="UP000310719">
    <property type="component" value="Chromosome"/>
</dbReference>
<feature type="region of interest" description="Disordered" evidence="1">
    <location>
        <begin position="27"/>
        <end position="52"/>
    </location>
</feature>
<feature type="compositionally biased region" description="Polar residues" evidence="1">
    <location>
        <begin position="41"/>
        <end position="50"/>
    </location>
</feature>
<gene>
    <name evidence="2" type="ORF">NCTC13032_03740</name>
</gene>
<proteinExistence type="predicted"/>
<name>A0A4U9HVW8_9ENTR</name>
<organism evidence="2 3">
    <name type="scientific">Leclercia adecarboxylata</name>
    <dbReference type="NCBI Taxonomy" id="83655"/>
    <lineage>
        <taxon>Bacteria</taxon>
        <taxon>Pseudomonadati</taxon>
        <taxon>Pseudomonadota</taxon>
        <taxon>Gammaproteobacteria</taxon>
        <taxon>Enterobacterales</taxon>
        <taxon>Enterobacteriaceae</taxon>
        <taxon>Leclercia</taxon>
    </lineage>
</organism>
<evidence type="ECO:0000313" key="3">
    <source>
        <dbReference type="Proteomes" id="UP000310719"/>
    </source>
</evidence>
<accession>A0A4U9HVW8</accession>
<sequence length="119" mass="12393">MRAVPPESGTVAVQSVTADDDTLTVKLTSPEGWSRPDLFTDNPTGATLSPPQAEIRGDTLTARFSVSDTQGKTAGCLPVATAFSAGQQWRAEPATHGRYHPVHGAVADIGRGVSGWSCS</sequence>